<comment type="caution">
    <text evidence="2">The sequence shown here is derived from an EMBL/GenBank/DDBJ whole genome shotgun (WGS) entry which is preliminary data.</text>
</comment>
<accession>A0AAN4ZHJ8</accession>
<feature type="non-terminal residue" evidence="2">
    <location>
        <position position="92"/>
    </location>
</feature>
<dbReference type="Proteomes" id="UP001328107">
    <property type="component" value="Unassembled WGS sequence"/>
</dbReference>
<dbReference type="EMBL" id="BTRK01000003">
    <property type="protein sequence ID" value="GMR40014.1"/>
    <property type="molecule type" value="Genomic_DNA"/>
</dbReference>
<feature type="compositionally biased region" description="Basic and acidic residues" evidence="1">
    <location>
        <begin position="1"/>
        <end position="17"/>
    </location>
</feature>
<feature type="region of interest" description="Disordered" evidence="1">
    <location>
        <begin position="1"/>
        <end position="32"/>
    </location>
</feature>
<gene>
    <name evidence="2" type="ORF">PMAYCL1PPCAC_10209</name>
</gene>
<dbReference type="AlphaFoldDB" id="A0AAN4ZHJ8"/>
<name>A0AAN4ZHJ8_9BILA</name>
<evidence type="ECO:0000313" key="2">
    <source>
        <dbReference type="EMBL" id="GMR40014.1"/>
    </source>
</evidence>
<reference evidence="3" key="1">
    <citation type="submission" date="2022-10" db="EMBL/GenBank/DDBJ databases">
        <title>Genome assembly of Pristionchus species.</title>
        <authorList>
            <person name="Yoshida K."/>
            <person name="Sommer R.J."/>
        </authorList>
    </citation>
    <scope>NUCLEOTIDE SEQUENCE [LARGE SCALE GENOMIC DNA]</scope>
    <source>
        <strain evidence="3">RS5460</strain>
    </source>
</reference>
<evidence type="ECO:0000313" key="3">
    <source>
        <dbReference type="Proteomes" id="UP001328107"/>
    </source>
</evidence>
<evidence type="ECO:0000256" key="1">
    <source>
        <dbReference type="SAM" id="MobiDB-lite"/>
    </source>
</evidence>
<feature type="region of interest" description="Disordered" evidence="1">
    <location>
        <begin position="49"/>
        <end position="92"/>
    </location>
</feature>
<sequence>KSIGPSERDVRDPRELSNRAANSLERNGHQQVLLGREIHSEVGKGKAGEILGIVPKRRTQSIDARPENRSRPKLRSASFVEHGGFQVPLDAP</sequence>
<proteinExistence type="predicted"/>
<protein>
    <submittedName>
        <fullName evidence="2">Uncharacterized protein</fullName>
    </submittedName>
</protein>
<feature type="non-terminal residue" evidence="2">
    <location>
        <position position="1"/>
    </location>
</feature>
<keyword evidence="3" id="KW-1185">Reference proteome</keyword>
<organism evidence="2 3">
    <name type="scientific">Pristionchus mayeri</name>
    <dbReference type="NCBI Taxonomy" id="1317129"/>
    <lineage>
        <taxon>Eukaryota</taxon>
        <taxon>Metazoa</taxon>
        <taxon>Ecdysozoa</taxon>
        <taxon>Nematoda</taxon>
        <taxon>Chromadorea</taxon>
        <taxon>Rhabditida</taxon>
        <taxon>Rhabditina</taxon>
        <taxon>Diplogasteromorpha</taxon>
        <taxon>Diplogasteroidea</taxon>
        <taxon>Neodiplogasteridae</taxon>
        <taxon>Pristionchus</taxon>
    </lineage>
</organism>